<feature type="compositionally biased region" description="Low complexity" evidence="8">
    <location>
        <begin position="36"/>
        <end position="45"/>
    </location>
</feature>
<keyword evidence="6" id="KW-0653">Protein transport</keyword>
<evidence type="ECO:0000313" key="11">
    <source>
        <dbReference type="Proteomes" id="UP000464468"/>
    </source>
</evidence>
<dbReference type="InterPro" id="IPR018035">
    <property type="entry name" value="Flagellar_FliH/T3SS_HrpE"/>
</dbReference>
<keyword evidence="10" id="KW-0969">Cilium</keyword>
<evidence type="ECO:0000313" key="10">
    <source>
        <dbReference type="EMBL" id="QHL90169.1"/>
    </source>
</evidence>
<evidence type="ECO:0000256" key="1">
    <source>
        <dbReference type="ARBA" id="ARBA00003041"/>
    </source>
</evidence>
<proteinExistence type="inferred from homology"/>
<sequence length="256" mass="25414">MSDRFARARAVDAGALGAAMAAMHGGFAAGLGMPAEAAPPAAADPSPAPRHFRPAAPGARPTAGWDPFDPMGDGRFGPRPADPSPAPPPAACDNEAIRAEAYAAGLAAGRAEAAEAGATGAALTAIADRLAAMATLQHARLAERLRATVLHLTAQIVGEAVPPAELTAARIAAAAALIVDRTAPAGLRLNPEDAVAIGDHLPHGLAVTGDAALARGAFVIETRDGEIMDGPDQWLARLHAALDAVPLGPAPAGGAA</sequence>
<protein>
    <recommendedName>
        <fullName evidence="3">Flagellar assembly protein FliH</fullName>
    </recommendedName>
</protein>
<dbReference type="GO" id="GO:0044781">
    <property type="term" value="P:bacterial-type flagellum organization"/>
    <property type="evidence" value="ECO:0007669"/>
    <property type="project" value="UniProtKB-KW"/>
</dbReference>
<dbReference type="PANTHER" id="PTHR34982">
    <property type="entry name" value="YOP PROTEINS TRANSLOCATION PROTEIN L"/>
    <property type="match status" value="1"/>
</dbReference>
<dbReference type="GO" id="GO:0015031">
    <property type="term" value="P:protein transport"/>
    <property type="evidence" value="ECO:0007669"/>
    <property type="project" value="UniProtKB-KW"/>
</dbReference>
<gene>
    <name evidence="10" type="ORF">GVO57_04125</name>
</gene>
<evidence type="ECO:0000256" key="7">
    <source>
        <dbReference type="ARBA" id="ARBA00023225"/>
    </source>
</evidence>
<dbReference type="PANTHER" id="PTHR34982:SF1">
    <property type="entry name" value="FLAGELLAR ASSEMBLY PROTEIN FLIH"/>
    <property type="match status" value="1"/>
</dbReference>
<name>A0A7Z2NVS6_9SPHN</name>
<dbReference type="Proteomes" id="UP000464468">
    <property type="component" value="Chromosome"/>
</dbReference>
<dbReference type="Pfam" id="PF02108">
    <property type="entry name" value="FliH"/>
    <property type="match status" value="1"/>
</dbReference>
<feature type="compositionally biased region" description="Low complexity" evidence="8">
    <location>
        <begin position="54"/>
        <end position="64"/>
    </location>
</feature>
<dbReference type="RefSeq" id="WP_160592095.1">
    <property type="nucleotide sequence ID" value="NZ_CP047895.1"/>
</dbReference>
<keyword evidence="4" id="KW-0813">Transport</keyword>
<dbReference type="AlphaFoldDB" id="A0A7Z2NVS6"/>
<reference evidence="10 11" key="1">
    <citation type="submission" date="2020-01" db="EMBL/GenBank/DDBJ databases">
        <title>Sphingomonas sp. C33 whole genome sequece.</title>
        <authorList>
            <person name="Park C."/>
        </authorList>
    </citation>
    <scope>NUCLEOTIDE SEQUENCE [LARGE SCALE GENOMIC DNA]</scope>
    <source>
        <strain evidence="10 11">C33</strain>
    </source>
</reference>
<dbReference type="GO" id="GO:0005829">
    <property type="term" value="C:cytosol"/>
    <property type="evidence" value="ECO:0007669"/>
    <property type="project" value="TreeGrafter"/>
</dbReference>
<keyword evidence="10" id="KW-0282">Flagellum</keyword>
<evidence type="ECO:0000256" key="8">
    <source>
        <dbReference type="SAM" id="MobiDB-lite"/>
    </source>
</evidence>
<organism evidence="10 11">
    <name type="scientific">Sphingomonas changnyeongensis</name>
    <dbReference type="NCBI Taxonomy" id="2698679"/>
    <lineage>
        <taxon>Bacteria</taxon>
        <taxon>Pseudomonadati</taxon>
        <taxon>Pseudomonadota</taxon>
        <taxon>Alphaproteobacteria</taxon>
        <taxon>Sphingomonadales</taxon>
        <taxon>Sphingomonadaceae</taxon>
        <taxon>Sphingomonas</taxon>
    </lineage>
</organism>
<feature type="compositionally biased region" description="Pro residues" evidence="8">
    <location>
        <begin position="80"/>
        <end position="90"/>
    </location>
</feature>
<keyword evidence="5" id="KW-1005">Bacterial flagellum biogenesis</keyword>
<keyword evidence="7" id="KW-1006">Bacterial flagellum protein export</keyword>
<evidence type="ECO:0000256" key="2">
    <source>
        <dbReference type="ARBA" id="ARBA00006602"/>
    </source>
</evidence>
<comment type="similarity">
    <text evidence="2">Belongs to the FliH family.</text>
</comment>
<comment type="function">
    <text evidence="1">Needed for flagellar regrowth and assembly.</text>
</comment>
<dbReference type="EMBL" id="CP047895">
    <property type="protein sequence ID" value="QHL90169.1"/>
    <property type="molecule type" value="Genomic_DNA"/>
</dbReference>
<feature type="domain" description="Flagellar assembly protein FliH/Type III secretion system HrpE" evidence="9">
    <location>
        <begin position="122"/>
        <end position="227"/>
    </location>
</feature>
<dbReference type="KEGG" id="schy:GVO57_04125"/>
<keyword evidence="10" id="KW-0966">Cell projection</keyword>
<feature type="region of interest" description="Disordered" evidence="8">
    <location>
        <begin position="36"/>
        <end position="92"/>
    </location>
</feature>
<keyword evidence="11" id="KW-1185">Reference proteome</keyword>
<evidence type="ECO:0000259" key="9">
    <source>
        <dbReference type="Pfam" id="PF02108"/>
    </source>
</evidence>
<dbReference type="InterPro" id="IPR051472">
    <property type="entry name" value="T3SS_Stator/FliH"/>
</dbReference>
<evidence type="ECO:0000256" key="3">
    <source>
        <dbReference type="ARBA" id="ARBA00016507"/>
    </source>
</evidence>
<accession>A0A7Z2NVS6</accession>
<evidence type="ECO:0000256" key="6">
    <source>
        <dbReference type="ARBA" id="ARBA00022927"/>
    </source>
</evidence>
<evidence type="ECO:0000256" key="4">
    <source>
        <dbReference type="ARBA" id="ARBA00022448"/>
    </source>
</evidence>
<evidence type="ECO:0000256" key="5">
    <source>
        <dbReference type="ARBA" id="ARBA00022795"/>
    </source>
</evidence>